<dbReference type="PANTHER" id="PTHR17605">
    <property type="entry name" value="RIBOSOME BIOGENESIS PROTEIN BOP1 BLOCK OF PROLIFERATION 1 PROTEIN"/>
    <property type="match status" value="1"/>
</dbReference>
<keyword evidence="6" id="KW-0539">Nucleus</keyword>
<evidence type="ECO:0000256" key="7">
    <source>
        <dbReference type="PROSITE-ProRule" id="PRU00221"/>
    </source>
</evidence>
<evidence type="ECO:0000313" key="10">
    <source>
        <dbReference type="EMBL" id="OBA24653.1"/>
    </source>
</evidence>
<dbReference type="GO" id="GO:0030687">
    <property type="term" value="C:preribosome, large subunit precursor"/>
    <property type="evidence" value="ECO:0007669"/>
    <property type="project" value="TreeGrafter"/>
</dbReference>
<dbReference type="SUPFAM" id="SSF50978">
    <property type="entry name" value="WD40 repeat-like"/>
    <property type="match status" value="1"/>
</dbReference>
<dbReference type="OrthoDB" id="5571054at2759"/>
<comment type="caution">
    <text evidence="10">The sequence shown here is derived from an EMBL/GenBank/DDBJ whole genome shotgun (WGS) entry which is preliminary data.</text>
</comment>
<feature type="compositionally biased region" description="Acidic residues" evidence="8">
    <location>
        <begin position="104"/>
        <end position="119"/>
    </location>
</feature>
<evidence type="ECO:0000256" key="4">
    <source>
        <dbReference type="ARBA" id="ARBA00022574"/>
    </source>
</evidence>
<dbReference type="GO" id="GO:0043021">
    <property type="term" value="F:ribonucleoprotein complex binding"/>
    <property type="evidence" value="ECO:0007669"/>
    <property type="project" value="TreeGrafter"/>
</dbReference>
<dbReference type="Pfam" id="PF08145">
    <property type="entry name" value="BOP1NT"/>
    <property type="match status" value="1"/>
</dbReference>
<evidence type="ECO:0000259" key="9">
    <source>
        <dbReference type="SMART" id="SM01035"/>
    </source>
</evidence>
<evidence type="ECO:0000256" key="8">
    <source>
        <dbReference type="SAM" id="MobiDB-lite"/>
    </source>
</evidence>
<organism evidence="10 11">
    <name type="scientific">Hanseniaspora valbyensis NRRL Y-1626</name>
    <dbReference type="NCBI Taxonomy" id="766949"/>
    <lineage>
        <taxon>Eukaryota</taxon>
        <taxon>Fungi</taxon>
        <taxon>Dikarya</taxon>
        <taxon>Ascomycota</taxon>
        <taxon>Saccharomycotina</taxon>
        <taxon>Saccharomycetes</taxon>
        <taxon>Saccharomycodales</taxon>
        <taxon>Saccharomycodaceae</taxon>
        <taxon>Hanseniaspora</taxon>
    </lineage>
</organism>
<keyword evidence="2" id="KW-0690">Ribosome biogenesis</keyword>
<evidence type="ECO:0000256" key="5">
    <source>
        <dbReference type="ARBA" id="ARBA00022737"/>
    </source>
</evidence>
<feature type="compositionally biased region" description="Basic and acidic residues" evidence="8">
    <location>
        <begin position="24"/>
        <end position="33"/>
    </location>
</feature>
<dbReference type="PROSITE" id="PS50294">
    <property type="entry name" value="WD_REPEATS_REGION"/>
    <property type="match status" value="1"/>
</dbReference>
<dbReference type="SMART" id="SM00320">
    <property type="entry name" value="WD40"/>
    <property type="match status" value="1"/>
</dbReference>
<dbReference type="SMART" id="SM01035">
    <property type="entry name" value="BOP1NT"/>
    <property type="match status" value="1"/>
</dbReference>
<dbReference type="GO" id="GO:0000463">
    <property type="term" value="P:maturation of LSU-rRNA from tricistronic rRNA transcript (SSU-rRNA, 5.8S rRNA, LSU-rRNA)"/>
    <property type="evidence" value="ECO:0007669"/>
    <property type="project" value="TreeGrafter"/>
</dbReference>
<feature type="non-terminal residue" evidence="10">
    <location>
        <position position="590"/>
    </location>
</feature>
<dbReference type="InterPro" id="IPR012953">
    <property type="entry name" value="BOP1_N_dom"/>
</dbReference>
<dbReference type="EMBL" id="LXPE01000515">
    <property type="protein sequence ID" value="OBA24653.1"/>
    <property type="molecule type" value="Genomic_DNA"/>
</dbReference>
<feature type="compositionally biased region" description="Acidic residues" evidence="8">
    <location>
        <begin position="34"/>
        <end position="48"/>
    </location>
</feature>
<dbReference type="Pfam" id="PF00400">
    <property type="entry name" value="WD40"/>
    <property type="match status" value="1"/>
</dbReference>
<evidence type="ECO:0000256" key="3">
    <source>
        <dbReference type="ARBA" id="ARBA00022552"/>
    </source>
</evidence>
<feature type="region of interest" description="Disordered" evidence="8">
    <location>
        <begin position="24"/>
        <end position="148"/>
    </location>
</feature>
<proteinExistence type="predicted"/>
<evidence type="ECO:0000256" key="2">
    <source>
        <dbReference type="ARBA" id="ARBA00022517"/>
    </source>
</evidence>
<keyword evidence="4 7" id="KW-0853">WD repeat</keyword>
<dbReference type="InterPro" id="IPR036322">
    <property type="entry name" value="WD40_repeat_dom_sf"/>
</dbReference>
<evidence type="ECO:0000313" key="11">
    <source>
        <dbReference type="Proteomes" id="UP000092321"/>
    </source>
</evidence>
<dbReference type="PROSITE" id="PS50082">
    <property type="entry name" value="WD_REPEATS_2"/>
    <property type="match status" value="1"/>
</dbReference>
<feature type="domain" description="BOP1 N-terminal" evidence="9">
    <location>
        <begin position="189"/>
        <end position="452"/>
    </location>
</feature>
<comment type="subcellular location">
    <subcellularLocation>
        <location evidence="1">Nucleus</location>
        <location evidence="1">Nucleolus</location>
    </subcellularLocation>
</comment>
<dbReference type="Proteomes" id="UP000092321">
    <property type="component" value="Unassembled WGS sequence"/>
</dbReference>
<dbReference type="InterPro" id="IPR019775">
    <property type="entry name" value="WD40_repeat_CS"/>
</dbReference>
<keyword evidence="5" id="KW-0677">Repeat</keyword>
<dbReference type="InterPro" id="IPR015943">
    <property type="entry name" value="WD40/YVTN_repeat-like_dom_sf"/>
</dbReference>
<dbReference type="InterPro" id="IPR001680">
    <property type="entry name" value="WD40_rpt"/>
</dbReference>
<dbReference type="AlphaFoldDB" id="A0A1B7T7G4"/>
<dbReference type="PROSITE" id="PS00678">
    <property type="entry name" value="WD_REPEATS_1"/>
    <property type="match status" value="1"/>
</dbReference>
<gene>
    <name evidence="10" type="ORF">HANVADRAFT_28200</name>
</gene>
<feature type="repeat" description="WD" evidence="7">
    <location>
        <begin position="459"/>
        <end position="500"/>
    </location>
</feature>
<evidence type="ECO:0000256" key="1">
    <source>
        <dbReference type="ARBA" id="ARBA00004604"/>
    </source>
</evidence>
<sequence>MVSFKNKKLPNFLKRKSNKIDEKFNNKNKRTLEDAELSDEQEGEEELDEMKLSGMIDVNDSEDEAEQVDEEEEDVVDTFKDIDDDEEEQEEEEEISGTDVSSLNEEDELNSEDFEESDSEGSSLDGDNITTPATSLGEEYNPESGIIKTNFSDGSLRLIKPEVDPVYESDDSDFFQPKNTIGNIPIEVYDEMPHIGYDVNGKRIMRPVKGKDGTSAIDKLLESIDLPAGWTGLVDKDTGGSLNLSTEELELIKKVEMASRGEAMNEEDNEYPEYVDWFSRHLETMPLQAVPEPKRRFVPSKHEAVRVMKIVRAIREGRITTGKKVREELKEQKRNYDLWGDNADEGIDHIMQLRAPKLPPPTNEESYNPPEEYLIPEENKEEADEFKDKHGFLPTKFTALRKVPGYANSVREKFERSLDLYLAPRVRKNKIQIDPESLIPELPSPQDLKPFPIMTSNIFKGHSDKVRCLDIDPTGEWLATGSDDGTVRVWEILTGREVYKTQLFDKTDEDYDGNKIEALAWNPDQQTGILAIALGEQLVMIVPPVFGFEKENHGKTKIENGFGFATFGNNTDSNGKNTVDIDSDNDSDAE</sequence>
<reference evidence="11" key="1">
    <citation type="journal article" date="2016" name="Proc. Natl. Acad. Sci. U.S.A.">
        <title>Comparative genomics of biotechnologically important yeasts.</title>
        <authorList>
            <person name="Riley R."/>
            <person name="Haridas S."/>
            <person name="Wolfe K.H."/>
            <person name="Lopes M.R."/>
            <person name="Hittinger C.T."/>
            <person name="Goeker M."/>
            <person name="Salamov A.A."/>
            <person name="Wisecaver J.H."/>
            <person name="Long T.M."/>
            <person name="Calvey C.H."/>
            <person name="Aerts A.L."/>
            <person name="Barry K.W."/>
            <person name="Choi C."/>
            <person name="Clum A."/>
            <person name="Coughlan A.Y."/>
            <person name="Deshpande S."/>
            <person name="Douglass A.P."/>
            <person name="Hanson S.J."/>
            <person name="Klenk H.-P."/>
            <person name="LaButti K.M."/>
            <person name="Lapidus A."/>
            <person name="Lindquist E.A."/>
            <person name="Lipzen A.M."/>
            <person name="Meier-Kolthoff J.P."/>
            <person name="Ohm R.A."/>
            <person name="Otillar R.P."/>
            <person name="Pangilinan J.L."/>
            <person name="Peng Y."/>
            <person name="Rokas A."/>
            <person name="Rosa C.A."/>
            <person name="Scheuner C."/>
            <person name="Sibirny A.A."/>
            <person name="Slot J.C."/>
            <person name="Stielow J.B."/>
            <person name="Sun H."/>
            <person name="Kurtzman C.P."/>
            <person name="Blackwell M."/>
            <person name="Grigoriev I.V."/>
            <person name="Jeffries T.W."/>
        </authorList>
    </citation>
    <scope>NUCLEOTIDE SEQUENCE [LARGE SCALE GENOMIC DNA]</scope>
    <source>
        <strain evidence="11">NRRL Y-1626</strain>
    </source>
</reference>
<evidence type="ECO:0000256" key="6">
    <source>
        <dbReference type="ARBA" id="ARBA00023242"/>
    </source>
</evidence>
<feature type="compositionally biased region" description="Acidic residues" evidence="8">
    <location>
        <begin position="59"/>
        <end position="96"/>
    </location>
</feature>
<dbReference type="InterPro" id="IPR028598">
    <property type="entry name" value="BOP1/Erb1"/>
</dbReference>
<feature type="compositionally biased region" description="Acidic residues" evidence="8">
    <location>
        <begin position="581"/>
        <end position="590"/>
    </location>
</feature>
<dbReference type="PANTHER" id="PTHR17605:SF0">
    <property type="entry name" value="RIBOSOME BIOGENESIS PROTEIN BOP1"/>
    <property type="match status" value="1"/>
</dbReference>
<name>A0A1B7T7G4_9ASCO</name>
<dbReference type="Gene3D" id="2.130.10.10">
    <property type="entry name" value="YVTN repeat-like/Quinoprotein amine dehydrogenase"/>
    <property type="match status" value="1"/>
</dbReference>
<accession>A0A1B7T7G4</accession>
<dbReference type="GO" id="GO:0070545">
    <property type="term" value="C:PeBoW complex"/>
    <property type="evidence" value="ECO:0007669"/>
    <property type="project" value="TreeGrafter"/>
</dbReference>
<keyword evidence="3" id="KW-0698">rRNA processing</keyword>
<keyword evidence="11" id="KW-1185">Reference proteome</keyword>
<protein>
    <submittedName>
        <fullName evidence="10">BOP1NT-domain-containing protein</fullName>
    </submittedName>
</protein>
<feature type="region of interest" description="Disordered" evidence="8">
    <location>
        <begin position="570"/>
        <end position="590"/>
    </location>
</feature>